<protein>
    <recommendedName>
        <fullName evidence="5">JmjC domain-containing protein</fullName>
    </recommendedName>
</protein>
<feature type="compositionally biased region" description="Low complexity" evidence="4">
    <location>
        <begin position="948"/>
        <end position="957"/>
    </location>
</feature>
<feature type="compositionally biased region" description="Low complexity" evidence="4">
    <location>
        <begin position="1047"/>
        <end position="1074"/>
    </location>
</feature>
<feature type="region of interest" description="Disordered" evidence="4">
    <location>
        <begin position="55"/>
        <end position="137"/>
    </location>
</feature>
<dbReference type="OrthoDB" id="1667110at2759"/>
<name>A0A835Y2U9_9CHLO</name>
<evidence type="ECO:0000313" key="7">
    <source>
        <dbReference type="Proteomes" id="UP000612055"/>
    </source>
</evidence>
<sequence length="1515" mass="154472">MSKRLPSWTAAGSLGLAGVKTEPGATGSARGLGDSQPAGRQAGLALPAAAAACLPMSPRPRSSRKAAQEAAVRTRRHFADGPNEELGSLADDAVADSDGGPAERRRKSSAGQAGEAATLLPAPRRRSVKPATSPHQACDFLSTTPEVEQDMALHALRFLTGTGSGGPSAGGPGAGPGVPCGGPLGAYLADEARELAASGVALEAVEVGALAPGGERVLCDACATSIPGLHRHCPECDREFCPDCCAEARGGGSSGSGAVAGGGGPPAPLACLDPRCRRDTRLRTYLEPGLRALLGKAAKEYSGVAHPGPSYPDPRLIERATAQLHPERLGGGQEAEALLERLRREDEAAGAASGSGGGGLAAAVGFEVIPGLKPFMPGEAVPEGHVVAWGRYVLPEEDVRLAGATVGDGGEAPRHVFTPHASALRPGHPLFVPYVLLVLQRKRMGEPHIVRGCCGREEIWDVEGLCKAVKADGVQAGKTPMLTVVGGSAHVGSIGVDRLRKLMLQPSSNEDLKLQARWPPEGARLYDHSGELLKDDLQLLPLPWMTAPSRALLNLFADMPASKHFYDPNHFIIAATGTQHVPEDGTEPACVVRLHADMVDTLDLMHFMDSASGPGGGAGASGSAQAAAGPTQVRCGNDKPELPGYGGAGAVWDVWAGGEDTEGLGRYMNQHAADFPGLDGAKDPILFENAYVRDRHWEELQAMGVRSWHFEQYEHEAVFVPAGCPHQYRYLQRCIKSQYEFLTPETVGGSLALAERCRRLPRDPWAEGYSVFTDPTRETHQVRLATLHLVAKCYRILHPEAAPPPPGQAQAGPGAVPSEPPSRRQGSAGAAGGPGPGPSGAQPGPKAKAASSGRKSAVGGVGSPPAQAAAVGQRKRSGSTSGVTEAAMPGRAQPSAGKAKRPRVSFADTQPAASSGGAAGDAAASAPTPQPQAAGAAAAAAKERRESPSAAEEAASGDSVGAGPTAQPEPMHVDAPEGAAEAAGAEAGAQLPHPRSTVQAASPVAERGEAPQAEDQAEAMEDEPPPPLESPGPEHGKAAGPSVRLQPPQADGAAGPSGAAQSGGAAAARASQDATCPAERQAQARTQPPLQQAAAVKEEPLQPRPPGPLAAAGAQAAAAAAEAQDERSAPAGVQPGQAATQPAVQPASPHAAEASAVAEGAPAQVEQAAPALQQHAPPQQALQQAGAGLPPALVAVPAAAGAQQMVAAAQAGLPVAQPQQQQQQLVAAAAVANPHWPAPSLSAAHLQGCALSRDAVPPPALQPGELRLCGLTFHPELAPGVRSAMEAWEAGLAEQLAAEGLDGGLADAQPESEQIRILDSSAWGGGGIPGLAIKSAMARLLGIAIDWHAPLPEHAPQLCPSSLAPGRDEGRGGAGLFAAAALRKGAVLGVMGGYVMPRAASRRFAGQGFRFLSTDAKAELAARSVNGVGEAGERYAWQLLEGAFRLPMPGSPDGWELSMLGYGSLAALINDPRREPRGWVEGNDVGDEGGAAARAANCAVGAVVVRTTRDLPLFN</sequence>
<comment type="caution">
    <text evidence="6">The sequence shown here is derived from an EMBL/GenBank/DDBJ whole genome shotgun (WGS) entry which is preliminary data.</text>
</comment>
<feature type="region of interest" description="Disordered" evidence="4">
    <location>
        <begin position="1"/>
        <end position="43"/>
    </location>
</feature>
<gene>
    <name evidence="6" type="ORF">HYH03_006427</name>
</gene>
<dbReference type="PANTHER" id="PTHR12549:SF38">
    <property type="entry name" value="JMJC DOMAIN-CONTAINING HISTONE DEMETHYLASE 2, ISOFORM A"/>
    <property type="match status" value="1"/>
</dbReference>
<evidence type="ECO:0000256" key="2">
    <source>
        <dbReference type="ARBA" id="ARBA00022723"/>
    </source>
</evidence>
<proteinExistence type="predicted"/>
<feature type="compositionally biased region" description="Low complexity" evidence="4">
    <location>
        <begin position="839"/>
        <end position="858"/>
    </location>
</feature>
<evidence type="ECO:0000256" key="3">
    <source>
        <dbReference type="ARBA" id="ARBA00023242"/>
    </source>
</evidence>
<evidence type="ECO:0000256" key="4">
    <source>
        <dbReference type="SAM" id="MobiDB-lite"/>
    </source>
</evidence>
<evidence type="ECO:0000313" key="6">
    <source>
        <dbReference type="EMBL" id="KAG2495482.1"/>
    </source>
</evidence>
<dbReference type="EMBL" id="JAEHOE010000024">
    <property type="protein sequence ID" value="KAG2495482.1"/>
    <property type="molecule type" value="Genomic_DNA"/>
</dbReference>
<dbReference type="GO" id="GO:0046872">
    <property type="term" value="F:metal ion binding"/>
    <property type="evidence" value="ECO:0007669"/>
    <property type="project" value="UniProtKB-KW"/>
</dbReference>
<feature type="compositionally biased region" description="Acidic residues" evidence="4">
    <location>
        <begin position="1015"/>
        <end position="1024"/>
    </location>
</feature>
<dbReference type="GO" id="GO:0031490">
    <property type="term" value="F:chromatin DNA binding"/>
    <property type="evidence" value="ECO:0007669"/>
    <property type="project" value="TreeGrafter"/>
</dbReference>
<dbReference type="SUPFAM" id="SSF51197">
    <property type="entry name" value="Clavaminate synthase-like"/>
    <property type="match status" value="1"/>
</dbReference>
<dbReference type="GO" id="GO:0000785">
    <property type="term" value="C:chromatin"/>
    <property type="evidence" value="ECO:0007669"/>
    <property type="project" value="TreeGrafter"/>
</dbReference>
<evidence type="ECO:0000259" key="5">
    <source>
        <dbReference type="PROSITE" id="PS51184"/>
    </source>
</evidence>
<dbReference type="GO" id="GO:0003712">
    <property type="term" value="F:transcription coregulator activity"/>
    <property type="evidence" value="ECO:0007669"/>
    <property type="project" value="TreeGrafter"/>
</dbReference>
<feature type="compositionally biased region" description="Low complexity" evidence="4">
    <location>
        <begin position="1109"/>
        <end position="1122"/>
    </location>
</feature>
<feature type="domain" description="JmjC" evidence="5">
    <location>
        <begin position="531"/>
        <end position="758"/>
    </location>
</feature>
<keyword evidence="3" id="KW-0539">Nucleus</keyword>
<dbReference type="Gene3D" id="2.60.120.650">
    <property type="entry name" value="Cupin"/>
    <property type="match status" value="1"/>
</dbReference>
<feature type="compositionally biased region" description="Low complexity" evidence="4">
    <location>
        <begin position="912"/>
        <end position="940"/>
    </location>
</feature>
<dbReference type="PROSITE" id="PS51184">
    <property type="entry name" value="JMJC"/>
    <property type="match status" value="1"/>
</dbReference>
<keyword evidence="2" id="KW-0479">Metal-binding</keyword>
<evidence type="ECO:0000256" key="1">
    <source>
        <dbReference type="ARBA" id="ARBA00004123"/>
    </source>
</evidence>
<keyword evidence="7" id="KW-1185">Reference proteome</keyword>
<feature type="region of interest" description="Disordered" evidence="4">
    <location>
        <begin position="801"/>
        <end position="1184"/>
    </location>
</feature>
<dbReference type="InterPro" id="IPR045109">
    <property type="entry name" value="LSDs-like"/>
</dbReference>
<organism evidence="6 7">
    <name type="scientific">Edaphochlamys debaryana</name>
    <dbReference type="NCBI Taxonomy" id="47281"/>
    <lineage>
        <taxon>Eukaryota</taxon>
        <taxon>Viridiplantae</taxon>
        <taxon>Chlorophyta</taxon>
        <taxon>core chlorophytes</taxon>
        <taxon>Chlorophyceae</taxon>
        <taxon>CS clade</taxon>
        <taxon>Chlamydomonadales</taxon>
        <taxon>Chlamydomonadales incertae sedis</taxon>
        <taxon>Edaphochlamys</taxon>
    </lineage>
</organism>
<dbReference type="GO" id="GO:0032454">
    <property type="term" value="F:histone H3K9 demethylase activity"/>
    <property type="evidence" value="ECO:0007669"/>
    <property type="project" value="InterPro"/>
</dbReference>
<feature type="compositionally biased region" description="Low complexity" evidence="4">
    <location>
        <begin position="1145"/>
        <end position="1184"/>
    </location>
</feature>
<dbReference type="Pfam" id="PF02373">
    <property type="entry name" value="JmjC"/>
    <property type="match status" value="1"/>
</dbReference>
<dbReference type="GO" id="GO:0000118">
    <property type="term" value="C:histone deacetylase complex"/>
    <property type="evidence" value="ECO:0007669"/>
    <property type="project" value="TreeGrafter"/>
</dbReference>
<dbReference type="InterPro" id="IPR003347">
    <property type="entry name" value="JmjC_dom"/>
</dbReference>
<dbReference type="SMART" id="SM00558">
    <property type="entry name" value="JmjC"/>
    <property type="match status" value="1"/>
</dbReference>
<reference evidence="6" key="1">
    <citation type="journal article" date="2020" name="bioRxiv">
        <title>Comparative genomics of Chlamydomonas.</title>
        <authorList>
            <person name="Craig R.J."/>
            <person name="Hasan A.R."/>
            <person name="Ness R.W."/>
            <person name="Keightley P.D."/>
        </authorList>
    </citation>
    <scope>NUCLEOTIDE SEQUENCE</scope>
    <source>
        <strain evidence="6">CCAP 11/70</strain>
    </source>
</reference>
<feature type="compositionally biased region" description="Low complexity" evidence="4">
    <location>
        <begin position="977"/>
        <end position="989"/>
    </location>
</feature>
<dbReference type="Proteomes" id="UP000612055">
    <property type="component" value="Unassembled WGS sequence"/>
</dbReference>
<accession>A0A835Y2U9</accession>
<comment type="subcellular location">
    <subcellularLocation>
        <location evidence="1">Nucleus</location>
    </subcellularLocation>
</comment>
<dbReference type="GO" id="GO:0006357">
    <property type="term" value="P:regulation of transcription by RNA polymerase II"/>
    <property type="evidence" value="ECO:0007669"/>
    <property type="project" value="TreeGrafter"/>
</dbReference>
<dbReference type="PANTHER" id="PTHR12549">
    <property type="entry name" value="JMJC DOMAIN-CONTAINING HISTONE DEMETHYLATION PROTEIN"/>
    <property type="match status" value="1"/>
</dbReference>